<name>A0A916J6N8_9PROT</name>
<dbReference type="RefSeq" id="WP_220636761.1">
    <property type="nucleotide sequence ID" value="NZ_CAJQUM010000001.1"/>
</dbReference>
<proteinExistence type="predicted"/>
<evidence type="ECO:0000256" key="1">
    <source>
        <dbReference type="SAM" id="SignalP"/>
    </source>
</evidence>
<comment type="caution">
    <text evidence="2">The sequence shown here is derived from an EMBL/GenBank/DDBJ whole genome shotgun (WGS) entry which is preliminary data.</text>
</comment>
<evidence type="ECO:0000313" key="2">
    <source>
        <dbReference type="EMBL" id="CAG4884973.1"/>
    </source>
</evidence>
<feature type="chain" id="PRO_5037459011" evidence="1">
    <location>
        <begin position="23"/>
        <end position="120"/>
    </location>
</feature>
<sequence>MKQLNSLFICLALLAFANPVLAADSAAVGSITITSPVNDAVLQSATGNKLEFNVHLSPKGHHVHVYIDDQDPIVFRDVGNCPCSIPLPKLSSGKHIIVVKEATSSHAMTGVQSSVTITVK</sequence>
<protein>
    <submittedName>
        <fullName evidence="2">Uncharacterized protein</fullName>
    </submittedName>
</protein>
<dbReference type="EMBL" id="CAJQUM010000001">
    <property type="protein sequence ID" value="CAG4884973.1"/>
    <property type="molecule type" value="Genomic_DNA"/>
</dbReference>
<organism evidence="2 3">
    <name type="scientific">Georgfuchsia toluolica</name>
    <dbReference type="NCBI Taxonomy" id="424218"/>
    <lineage>
        <taxon>Bacteria</taxon>
        <taxon>Pseudomonadati</taxon>
        <taxon>Pseudomonadota</taxon>
        <taxon>Betaproteobacteria</taxon>
        <taxon>Nitrosomonadales</taxon>
        <taxon>Sterolibacteriaceae</taxon>
        <taxon>Georgfuchsia</taxon>
    </lineage>
</organism>
<dbReference type="AlphaFoldDB" id="A0A916J6N8"/>
<dbReference type="Proteomes" id="UP000742786">
    <property type="component" value="Unassembled WGS sequence"/>
</dbReference>
<feature type="signal peptide" evidence="1">
    <location>
        <begin position="1"/>
        <end position="22"/>
    </location>
</feature>
<accession>A0A916J6N8</accession>
<evidence type="ECO:0000313" key="3">
    <source>
        <dbReference type="Proteomes" id="UP000742786"/>
    </source>
</evidence>
<reference evidence="2" key="1">
    <citation type="submission" date="2021-04" db="EMBL/GenBank/DDBJ databases">
        <authorList>
            <person name="Hornung B."/>
        </authorList>
    </citation>
    <scope>NUCLEOTIDE SEQUENCE</scope>
    <source>
        <strain evidence="2">G5G6</strain>
    </source>
</reference>
<keyword evidence="1" id="KW-0732">Signal</keyword>
<keyword evidence="3" id="KW-1185">Reference proteome</keyword>
<gene>
    <name evidence="2" type="ORF">GTOL_12856</name>
</gene>